<evidence type="ECO:0000256" key="13">
    <source>
        <dbReference type="ARBA" id="ARBA00036671"/>
    </source>
</evidence>
<keyword evidence="6 14" id="KW-0812">Transmembrane</keyword>
<dbReference type="Proteomes" id="UP000625711">
    <property type="component" value="Unassembled WGS sequence"/>
</dbReference>
<keyword evidence="12 14" id="KW-0456">Lyase</keyword>
<sequence>MSNAKSDNRSKFINFYLIAYNFLQTLGWTLIFIKLLLYYTQSGNDSLYDVVKYPLFIFQNAAVLEVFHAIARIVSSNPVMTAFQVASRVVLVCGVLLLSETSRLGIGLPMALFAWSITEIIRYSNYTFQLVNSVPYPLKYLRYTTFIVLYPIGVTGELLCLWWAQKEIGENNQYSIDMPNKYNFIFNYQHLLWFIMVLYIPQFPQLFLYMCNQRKKALSKVKTT</sequence>
<evidence type="ECO:0000256" key="5">
    <source>
        <dbReference type="ARBA" id="ARBA00022516"/>
    </source>
</evidence>
<evidence type="ECO:0000256" key="11">
    <source>
        <dbReference type="ARBA" id="ARBA00023160"/>
    </source>
</evidence>
<evidence type="ECO:0000256" key="6">
    <source>
        <dbReference type="ARBA" id="ARBA00022692"/>
    </source>
</evidence>
<comment type="caution">
    <text evidence="15">The sequence shown here is derived from an EMBL/GenBank/DDBJ whole genome shotgun (WGS) entry which is preliminary data.</text>
</comment>
<keyword evidence="5 14" id="KW-0444">Lipid biosynthesis</keyword>
<comment type="catalytic activity">
    <reaction evidence="13 14">
        <text>a very-long-chain (3R)-3-hydroxyacyl-CoA = a very-long-chain (2E)-enoyl-CoA + H2O</text>
        <dbReference type="Rhea" id="RHEA:45812"/>
        <dbReference type="ChEBI" id="CHEBI:15377"/>
        <dbReference type="ChEBI" id="CHEBI:83728"/>
        <dbReference type="ChEBI" id="CHEBI:85440"/>
        <dbReference type="EC" id="4.2.1.134"/>
    </reaction>
</comment>
<dbReference type="GO" id="GO:0102158">
    <property type="term" value="F:very-long-chain (3R)-3-hydroxyacyl-CoA dehydratase activity"/>
    <property type="evidence" value="ECO:0007669"/>
    <property type="project" value="UniProtKB-EC"/>
</dbReference>
<evidence type="ECO:0000256" key="4">
    <source>
        <dbReference type="ARBA" id="ARBA00013122"/>
    </source>
</evidence>
<evidence type="ECO:0000256" key="2">
    <source>
        <dbReference type="ARBA" id="ARBA00005194"/>
    </source>
</evidence>
<keyword evidence="7 14" id="KW-0276">Fatty acid metabolism</keyword>
<evidence type="ECO:0000313" key="16">
    <source>
        <dbReference type="Proteomes" id="UP000625711"/>
    </source>
</evidence>
<dbReference type="PANTHER" id="PTHR11035:SF3">
    <property type="entry name" value="VERY-LONG-CHAIN (3R)-3-HYDROXYACYL-COA DEHYDRATASE"/>
    <property type="match status" value="1"/>
</dbReference>
<evidence type="ECO:0000256" key="8">
    <source>
        <dbReference type="ARBA" id="ARBA00022989"/>
    </source>
</evidence>
<dbReference type="AlphaFoldDB" id="A0A834MGE5"/>
<keyword evidence="14" id="KW-0256">Endoplasmic reticulum</keyword>
<keyword evidence="8 14" id="KW-1133">Transmembrane helix</keyword>
<feature type="transmembrane region" description="Helical" evidence="14">
    <location>
        <begin position="191"/>
        <end position="210"/>
    </location>
</feature>
<dbReference type="GO" id="GO:0030497">
    <property type="term" value="P:fatty acid elongation"/>
    <property type="evidence" value="ECO:0007669"/>
    <property type="project" value="TreeGrafter"/>
</dbReference>
<feature type="transmembrane region" description="Helical" evidence="14">
    <location>
        <begin position="12"/>
        <end position="33"/>
    </location>
</feature>
<gene>
    <name evidence="15" type="ORF">GWI33_007779</name>
</gene>
<evidence type="ECO:0000256" key="3">
    <source>
        <dbReference type="ARBA" id="ARBA00007811"/>
    </source>
</evidence>
<reference evidence="15" key="1">
    <citation type="submission" date="2020-08" db="EMBL/GenBank/DDBJ databases">
        <title>Genome sequencing and assembly of the red palm weevil Rhynchophorus ferrugineus.</title>
        <authorList>
            <person name="Dias G.B."/>
            <person name="Bergman C.M."/>
            <person name="Manee M."/>
        </authorList>
    </citation>
    <scope>NUCLEOTIDE SEQUENCE</scope>
    <source>
        <strain evidence="15">AA-2017</strain>
        <tissue evidence="15">Whole larva</tissue>
    </source>
</reference>
<comment type="similarity">
    <text evidence="3 14">Belongs to the very long-chain fatty acids dehydratase HACD family.</text>
</comment>
<feature type="transmembrane region" description="Helical" evidence="14">
    <location>
        <begin position="143"/>
        <end position="164"/>
    </location>
</feature>
<dbReference type="OrthoDB" id="46988at2759"/>
<name>A0A834MGE5_RHYFE</name>
<dbReference type="PANTHER" id="PTHR11035">
    <property type="entry name" value="VERY-LONG-CHAIN (3R)-3-HYDROXYACYL-COA DEHYDRATASE"/>
    <property type="match status" value="1"/>
</dbReference>
<evidence type="ECO:0000313" key="15">
    <source>
        <dbReference type="EMBL" id="KAF7278970.1"/>
    </source>
</evidence>
<comment type="subcellular location">
    <subcellularLocation>
        <location evidence="14">Endoplasmic reticulum membrane</location>
        <topology evidence="14">Multi-pass membrane protein</topology>
    </subcellularLocation>
    <subcellularLocation>
        <location evidence="1">Membrane</location>
        <topology evidence="1">Multi-pass membrane protein</topology>
    </subcellularLocation>
</comment>
<keyword evidence="9 14" id="KW-0443">Lipid metabolism</keyword>
<evidence type="ECO:0000256" key="7">
    <source>
        <dbReference type="ARBA" id="ARBA00022832"/>
    </source>
</evidence>
<dbReference type="UniPathway" id="UPA00094"/>
<dbReference type="GO" id="GO:0005789">
    <property type="term" value="C:endoplasmic reticulum membrane"/>
    <property type="evidence" value="ECO:0007669"/>
    <property type="project" value="UniProtKB-SubCell"/>
</dbReference>
<dbReference type="GO" id="GO:0042761">
    <property type="term" value="P:very long-chain fatty acid biosynthetic process"/>
    <property type="evidence" value="ECO:0007669"/>
    <property type="project" value="TreeGrafter"/>
</dbReference>
<evidence type="ECO:0000256" key="14">
    <source>
        <dbReference type="RuleBase" id="RU363109"/>
    </source>
</evidence>
<protein>
    <recommendedName>
        <fullName evidence="4 14">Very-long-chain (3R)-3-hydroxyacyl-CoA dehydratase</fullName>
        <ecNumber evidence="4 14">4.2.1.134</ecNumber>
    </recommendedName>
</protein>
<feature type="transmembrane region" description="Helical" evidence="14">
    <location>
        <begin position="53"/>
        <end position="71"/>
    </location>
</feature>
<comment type="pathway">
    <text evidence="2 14">Lipid metabolism; fatty acid biosynthesis.</text>
</comment>
<accession>A0A834MGE5</accession>
<proteinExistence type="inferred from homology"/>
<dbReference type="GO" id="GO:0030148">
    <property type="term" value="P:sphingolipid biosynthetic process"/>
    <property type="evidence" value="ECO:0007669"/>
    <property type="project" value="TreeGrafter"/>
</dbReference>
<comment type="function">
    <text evidence="14">Catalyzes the third of the four reactions of the long-chain fatty acids elongation cycle. This endoplasmic reticulum-bound enzymatic process, allows the addition of two carbons to the chain of long- and very long-chain fatty acids/VLCFAs per cycle. This enzyme catalyzes the dehydration of the 3-hydroxyacyl-CoA intermediate into trans-2,3-enoyl-CoA, within each cycle of fatty acid elongation. Thereby, it participates to the production of VLCFAs of different chain lengths that are involved in multiple biological processes as precursors of membrane lipids and lipid mediators.</text>
</comment>
<dbReference type="EC" id="4.2.1.134" evidence="4 14"/>
<dbReference type="EMBL" id="JAACXV010000379">
    <property type="protein sequence ID" value="KAF7278970.1"/>
    <property type="molecule type" value="Genomic_DNA"/>
</dbReference>
<dbReference type="InterPro" id="IPR007482">
    <property type="entry name" value="Tyr_Pase-like_PTPLA"/>
</dbReference>
<keyword evidence="16" id="KW-1185">Reference proteome</keyword>
<evidence type="ECO:0000256" key="12">
    <source>
        <dbReference type="ARBA" id="ARBA00023239"/>
    </source>
</evidence>
<keyword evidence="10 14" id="KW-0472">Membrane</keyword>
<organism evidence="15 16">
    <name type="scientific">Rhynchophorus ferrugineus</name>
    <name type="common">Red palm weevil</name>
    <name type="synonym">Curculio ferrugineus</name>
    <dbReference type="NCBI Taxonomy" id="354439"/>
    <lineage>
        <taxon>Eukaryota</taxon>
        <taxon>Metazoa</taxon>
        <taxon>Ecdysozoa</taxon>
        <taxon>Arthropoda</taxon>
        <taxon>Hexapoda</taxon>
        <taxon>Insecta</taxon>
        <taxon>Pterygota</taxon>
        <taxon>Neoptera</taxon>
        <taxon>Endopterygota</taxon>
        <taxon>Coleoptera</taxon>
        <taxon>Polyphaga</taxon>
        <taxon>Cucujiformia</taxon>
        <taxon>Curculionidae</taxon>
        <taxon>Dryophthorinae</taxon>
        <taxon>Rhynchophorus</taxon>
    </lineage>
</organism>
<evidence type="ECO:0000256" key="10">
    <source>
        <dbReference type="ARBA" id="ARBA00023136"/>
    </source>
</evidence>
<dbReference type="Pfam" id="PF04387">
    <property type="entry name" value="PTPLA"/>
    <property type="match status" value="1"/>
</dbReference>
<evidence type="ECO:0000256" key="1">
    <source>
        <dbReference type="ARBA" id="ARBA00004141"/>
    </source>
</evidence>
<comment type="caution">
    <text evidence="14">Lacks conserved residue(s) required for the propagation of feature annotation.</text>
</comment>
<keyword evidence="11 14" id="KW-0275">Fatty acid biosynthesis</keyword>
<evidence type="ECO:0000256" key="9">
    <source>
        <dbReference type="ARBA" id="ARBA00023098"/>
    </source>
</evidence>